<evidence type="ECO:0000313" key="1">
    <source>
        <dbReference type="EMBL" id="CAA9426037.1"/>
    </source>
</evidence>
<organism evidence="1">
    <name type="scientific">uncultured Phycisphaerae bacterium</name>
    <dbReference type="NCBI Taxonomy" id="904963"/>
    <lineage>
        <taxon>Bacteria</taxon>
        <taxon>Pseudomonadati</taxon>
        <taxon>Planctomycetota</taxon>
        <taxon>Phycisphaerae</taxon>
        <taxon>environmental samples</taxon>
    </lineage>
</organism>
<proteinExistence type="predicted"/>
<accession>A0A6J4PWC6</accession>
<evidence type="ECO:0008006" key="2">
    <source>
        <dbReference type="Google" id="ProtNLM"/>
    </source>
</evidence>
<feature type="non-terminal residue" evidence="1">
    <location>
        <position position="1"/>
    </location>
</feature>
<dbReference type="Pfam" id="PF13557">
    <property type="entry name" value="Phenol_MetA_deg"/>
    <property type="match status" value="1"/>
</dbReference>
<dbReference type="AlphaFoldDB" id="A0A6J4PWC6"/>
<dbReference type="InterPro" id="IPR025737">
    <property type="entry name" value="FApF"/>
</dbReference>
<sequence>AGMCLAAAAAPGTAVAQEAQAGLRSPQDKSQYTLFNPVPRDMRREMSPDRPDRTESPFTVDAGHVQVELSFVEWSKGTNGAEVTSVLPTNIKLGLTEHIDAQLIINPNIRVRSSGRAQEGVGDTQFRLKVNLWGNDGGDGFYGDTALAVMPFVQFPTADDKFGDEEDVEFGVIVPFTVPLPYDMALTVMAEVDVVRDGGGGYDTLFVHTASLGRDLYGPVGGYLEYIGVQPIDGDGDYRASVGTGLTYNVNEDVQLDTGIEVGLTSDANDLRVFAGMTFRL</sequence>
<name>A0A6J4PWC6_9BACT</name>
<gene>
    <name evidence="1" type="ORF">AVDCRST_MAG64-3187</name>
</gene>
<dbReference type="EMBL" id="CADCUQ010000731">
    <property type="protein sequence ID" value="CAA9426037.1"/>
    <property type="molecule type" value="Genomic_DNA"/>
</dbReference>
<protein>
    <recommendedName>
        <fullName evidence="2">Transporter</fullName>
    </recommendedName>
</protein>
<reference evidence="1" key="1">
    <citation type="submission" date="2020-02" db="EMBL/GenBank/DDBJ databases">
        <authorList>
            <person name="Meier V. D."/>
        </authorList>
    </citation>
    <scope>NUCLEOTIDE SEQUENCE</scope>
    <source>
        <strain evidence="1">AVDCRST_MAG64</strain>
    </source>
</reference>